<gene>
    <name evidence="3" type="ordered locus">ROP_47100</name>
</gene>
<keyword evidence="2" id="KW-0560">Oxidoreductase</keyword>
<dbReference type="STRING" id="632772.ROP_47100"/>
<evidence type="ECO:0000313" key="3">
    <source>
        <dbReference type="EMBL" id="BAH52957.1"/>
    </source>
</evidence>
<sequence>MTPGGPKRALVTGVSSGIGAAAARRLLDDGWSVTGFSRRDPGVEHDRFDWVAVDLGDLDAVAEQATAVGAVDAVVHAAGLQSSAPLGKLRMEDGLDMWRIHVAAAEVLVNTLAPSMRNGGRVVLVGSRTMSGVAGKSQYAATKSALVGMSRSWAAELVDRAITVNVVAPGPTDTPMLNDPARTSTPPKVPPLGRFIAPDEVAGLIGFLVGPYGGSITGQAIVQCAGASL</sequence>
<dbReference type="PRINTS" id="PR00081">
    <property type="entry name" value="GDHRDH"/>
</dbReference>
<dbReference type="InterPro" id="IPR002347">
    <property type="entry name" value="SDR_fam"/>
</dbReference>
<dbReference type="InterPro" id="IPR051122">
    <property type="entry name" value="SDR_DHRS6-like"/>
</dbReference>
<dbReference type="KEGG" id="rop:ROP_47100"/>
<dbReference type="PANTHER" id="PTHR43477:SF1">
    <property type="entry name" value="DIHYDROANTICAPSIN 7-DEHYDROGENASE"/>
    <property type="match status" value="1"/>
</dbReference>
<dbReference type="SUPFAM" id="SSF51735">
    <property type="entry name" value="NAD(P)-binding Rossmann-fold domains"/>
    <property type="match status" value="1"/>
</dbReference>
<name>C1BBA4_RHOOB</name>
<dbReference type="EMBL" id="AP011115">
    <property type="protein sequence ID" value="BAH52957.1"/>
    <property type="molecule type" value="Genomic_DNA"/>
</dbReference>
<dbReference type="InterPro" id="IPR036291">
    <property type="entry name" value="NAD(P)-bd_dom_sf"/>
</dbReference>
<organism evidence="3 4">
    <name type="scientific">Rhodococcus opacus (strain B4)</name>
    <dbReference type="NCBI Taxonomy" id="632772"/>
    <lineage>
        <taxon>Bacteria</taxon>
        <taxon>Bacillati</taxon>
        <taxon>Actinomycetota</taxon>
        <taxon>Actinomycetes</taxon>
        <taxon>Mycobacteriales</taxon>
        <taxon>Nocardiaceae</taxon>
        <taxon>Rhodococcus</taxon>
    </lineage>
</organism>
<evidence type="ECO:0000313" key="4">
    <source>
        <dbReference type="Proteomes" id="UP000002212"/>
    </source>
</evidence>
<evidence type="ECO:0000256" key="1">
    <source>
        <dbReference type="ARBA" id="ARBA00006484"/>
    </source>
</evidence>
<dbReference type="RefSeq" id="WP_015888473.1">
    <property type="nucleotide sequence ID" value="NC_012522.1"/>
</dbReference>
<proteinExistence type="inferred from homology"/>
<dbReference type="HOGENOM" id="CLU_010194_1_3_11"/>
<dbReference type="GO" id="GO:0016491">
    <property type="term" value="F:oxidoreductase activity"/>
    <property type="evidence" value="ECO:0007669"/>
    <property type="project" value="UniProtKB-KW"/>
</dbReference>
<evidence type="ECO:0000256" key="2">
    <source>
        <dbReference type="ARBA" id="ARBA00023002"/>
    </source>
</evidence>
<dbReference type="CDD" id="cd05233">
    <property type="entry name" value="SDR_c"/>
    <property type="match status" value="1"/>
</dbReference>
<protein>
    <submittedName>
        <fullName evidence="3">Putative oxidoreductase</fullName>
    </submittedName>
</protein>
<dbReference type="AlphaFoldDB" id="C1BBA4"/>
<dbReference type="Proteomes" id="UP000002212">
    <property type="component" value="Chromosome"/>
</dbReference>
<dbReference type="PRINTS" id="PR00080">
    <property type="entry name" value="SDRFAMILY"/>
</dbReference>
<dbReference type="Pfam" id="PF13561">
    <property type="entry name" value="adh_short_C2"/>
    <property type="match status" value="1"/>
</dbReference>
<comment type="similarity">
    <text evidence="1">Belongs to the short-chain dehydrogenases/reductases (SDR) family.</text>
</comment>
<reference evidence="3 4" key="1">
    <citation type="submission" date="2009-03" db="EMBL/GenBank/DDBJ databases">
        <title>Comparison of the complete genome sequences of Rhodococcus erythropolis PR4 and Rhodococcus opacus B4.</title>
        <authorList>
            <person name="Takarada H."/>
            <person name="Sekine M."/>
            <person name="Hosoyama A."/>
            <person name="Yamada R."/>
            <person name="Fujisawa T."/>
            <person name="Omata S."/>
            <person name="Shimizu A."/>
            <person name="Tsukatani N."/>
            <person name="Tanikawa S."/>
            <person name="Fujita N."/>
            <person name="Harayama S."/>
        </authorList>
    </citation>
    <scope>NUCLEOTIDE SEQUENCE [LARGE SCALE GENOMIC DNA]</scope>
    <source>
        <strain evidence="3 4">B4</strain>
    </source>
</reference>
<dbReference type="PATRIC" id="fig|632772.20.peg.4923"/>
<accession>C1BBA4</accession>
<dbReference type="PANTHER" id="PTHR43477">
    <property type="entry name" value="DIHYDROANTICAPSIN 7-DEHYDROGENASE"/>
    <property type="match status" value="1"/>
</dbReference>
<dbReference type="Gene3D" id="3.40.50.720">
    <property type="entry name" value="NAD(P)-binding Rossmann-like Domain"/>
    <property type="match status" value="1"/>
</dbReference>